<dbReference type="OrthoDB" id="4851390at2759"/>
<dbReference type="GeneID" id="24412793"/>
<evidence type="ECO:0000313" key="3">
    <source>
        <dbReference type="Proteomes" id="UP000008782"/>
    </source>
</evidence>
<sequence>MPDIYRKVNQWSVHIQETGDSFYIPGSELAVDEAMVRFTGWSLETTTIPTKPTPTGFKIWILAQSGYCLRWLWHAHGKGPYGLAPQVRPLPGSEAGLGLTPTQRVVTRLVALLPAAIYHIFLDNLFASVRLFRALRKQQIGASGTCRKDSGISEILVAEKEVEGRDIPLGCCHINQFV</sequence>
<keyword evidence="3" id="KW-1185">Reference proteome</keyword>
<evidence type="ECO:0000259" key="1">
    <source>
        <dbReference type="Pfam" id="PF13843"/>
    </source>
</evidence>
<dbReference type="PANTHER" id="PTHR46599">
    <property type="entry name" value="PIGGYBAC TRANSPOSABLE ELEMENT-DERIVED PROTEIN 4"/>
    <property type="match status" value="1"/>
</dbReference>
<dbReference type="STRING" id="645133.E3QN46"/>
<dbReference type="eggNOG" id="ENOG502RSI2">
    <property type="taxonomic scope" value="Eukaryota"/>
</dbReference>
<dbReference type="Pfam" id="PF13843">
    <property type="entry name" value="DDE_Tnp_1_7"/>
    <property type="match status" value="1"/>
</dbReference>
<dbReference type="EMBL" id="GG697361">
    <property type="protein sequence ID" value="EFQ32284.1"/>
    <property type="molecule type" value="Genomic_DNA"/>
</dbReference>
<accession>E3QN46</accession>
<proteinExistence type="predicted"/>
<dbReference type="RefSeq" id="XP_008096304.1">
    <property type="nucleotide sequence ID" value="XM_008098113.1"/>
</dbReference>
<protein>
    <recommendedName>
        <fullName evidence="1">PiggyBac transposable element-derived protein domain-containing protein</fullName>
    </recommendedName>
</protein>
<evidence type="ECO:0000313" key="2">
    <source>
        <dbReference type="EMBL" id="EFQ32284.1"/>
    </source>
</evidence>
<organism evidence="3">
    <name type="scientific">Colletotrichum graminicola (strain M1.001 / M2 / FGSC 10212)</name>
    <name type="common">Maize anthracnose fungus</name>
    <name type="synonym">Glomerella graminicola</name>
    <dbReference type="NCBI Taxonomy" id="645133"/>
    <lineage>
        <taxon>Eukaryota</taxon>
        <taxon>Fungi</taxon>
        <taxon>Dikarya</taxon>
        <taxon>Ascomycota</taxon>
        <taxon>Pezizomycotina</taxon>
        <taxon>Sordariomycetes</taxon>
        <taxon>Hypocreomycetidae</taxon>
        <taxon>Glomerellales</taxon>
        <taxon>Glomerellaceae</taxon>
        <taxon>Colletotrichum</taxon>
        <taxon>Colletotrichum graminicola species complex</taxon>
    </lineage>
</organism>
<feature type="domain" description="PiggyBac transposable element-derived protein" evidence="1">
    <location>
        <begin position="3"/>
        <end position="156"/>
    </location>
</feature>
<dbReference type="PANTHER" id="PTHR46599:SF3">
    <property type="entry name" value="PIGGYBAC TRANSPOSABLE ELEMENT-DERIVED PROTEIN 4"/>
    <property type="match status" value="1"/>
</dbReference>
<name>E3QN46_COLGM</name>
<dbReference type="AlphaFoldDB" id="E3QN46"/>
<reference evidence="3" key="1">
    <citation type="journal article" date="2012" name="Nat. Genet.">
        <title>Lifestyle transitions in plant pathogenic Colletotrichum fungi deciphered by genome and transcriptome analyses.</title>
        <authorList>
            <person name="O'Connell R.J."/>
            <person name="Thon M.R."/>
            <person name="Hacquard S."/>
            <person name="Amyotte S.G."/>
            <person name="Kleemann J."/>
            <person name="Torres M.F."/>
            <person name="Damm U."/>
            <person name="Buiate E.A."/>
            <person name="Epstein L."/>
            <person name="Alkan N."/>
            <person name="Altmueller J."/>
            <person name="Alvarado-Balderrama L."/>
            <person name="Bauser C.A."/>
            <person name="Becker C."/>
            <person name="Birren B.W."/>
            <person name="Chen Z."/>
            <person name="Choi J."/>
            <person name="Crouch J.A."/>
            <person name="Duvick J.P."/>
            <person name="Farman M.A."/>
            <person name="Gan P."/>
            <person name="Heiman D."/>
            <person name="Henrissat B."/>
            <person name="Howard R.J."/>
            <person name="Kabbage M."/>
            <person name="Koch C."/>
            <person name="Kracher B."/>
            <person name="Kubo Y."/>
            <person name="Law A.D."/>
            <person name="Lebrun M.-H."/>
            <person name="Lee Y.-H."/>
            <person name="Miyara I."/>
            <person name="Moore N."/>
            <person name="Neumann U."/>
            <person name="Nordstroem K."/>
            <person name="Panaccione D.G."/>
            <person name="Panstruga R."/>
            <person name="Place M."/>
            <person name="Proctor R.H."/>
            <person name="Prusky D."/>
            <person name="Rech G."/>
            <person name="Reinhardt R."/>
            <person name="Rollins J.A."/>
            <person name="Rounsley S."/>
            <person name="Schardl C.L."/>
            <person name="Schwartz D.C."/>
            <person name="Shenoy N."/>
            <person name="Shirasu K."/>
            <person name="Sikhakolli U.R."/>
            <person name="Stueber K."/>
            <person name="Sukno S.A."/>
            <person name="Sweigard J.A."/>
            <person name="Takano Y."/>
            <person name="Takahara H."/>
            <person name="Trail F."/>
            <person name="van der Does H.C."/>
            <person name="Voll L.M."/>
            <person name="Will I."/>
            <person name="Young S."/>
            <person name="Zeng Q."/>
            <person name="Zhang J."/>
            <person name="Zhou S."/>
            <person name="Dickman M.B."/>
            <person name="Schulze-Lefert P."/>
            <person name="Ver Loren van Themaat E."/>
            <person name="Ma L.-J."/>
            <person name="Vaillancourt L.J."/>
        </authorList>
    </citation>
    <scope>NUCLEOTIDE SEQUENCE [LARGE SCALE GENOMIC DNA]</scope>
    <source>
        <strain evidence="3">M1.001 / M2 / FGSC 10212</strain>
    </source>
</reference>
<dbReference type="Proteomes" id="UP000008782">
    <property type="component" value="Unassembled WGS sequence"/>
</dbReference>
<gene>
    <name evidence="2" type="ORF">GLRG_07428</name>
</gene>
<dbReference type="HOGENOM" id="CLU_022617_4_1_1"/>
<dbReference type="InterPro" id="IPR029526">
    <property type="entry name" value="PGBD"/>
</dbReference>
<dbReference type="VEuPathDB" id="FungiDB:GLRG_07428"/>